<evidence type="ECO:0000313" key="3">
    <source>
        <dbReference type="Proteomes" id="UP001203284"/>
    </source>
</evidence>
<dbReference type="InterPro" id="IPR009380">
    <property type="entry name" value="DUF1036"/>
</dbReference>
<sequence>MISAPYSSTSDTLPLPRRRGVPRLAALLGGAGTLLLLACAPAAADFRLCNRTDSRVGIAVGYKDGDAWATEGWWNVNANSCETLLRGDLVARYYYVYAVDYDLGGEWAGKAYMCTREKEFTIRGIQDCLARGYDRTGFFEVDTHEQRSWTVQLTEQSQPGTSTPGKVPIPPKAPERP</sequence>
<organism evidence="2 3">
    <name type="scientific">Ancylobacter crimeensis</name>
    <dbReference type="NCBI Taxonomy" id="2579147"/>
    <lineage>
        <taxon>Bacteria</taxon>
        <taxon>Pseudomonadati</taxon>
        <taxon>Pseudomonadota</taxon>
        <taxon>Alphaproteobacteria</taxon>
        <taxon>Hyphomicrobiales</taxon>
        <taxon>Xanthobacteraceae</taxon>
        <taxon>Ancylobacter</taxon>
    </lineage>
</organism>
<dbReference type="EMBL" id="JALKCH010000010">
    <property type="protein sequence ID" value="MCK0198270.1"/>
    <property type="molecule type" value="Genomic_DNA"/>
</dbReference>
<accession>A0ABT0DE71</accession>
<dbReference type="Proteomes" id="UP001203284">
    <property type="component" value="Unassembled WGS sequence"/>
</dbReference>
<evidence type="ECO:0000256" key="1">
    <source>
        <dbReference type="SAM" id="MobiDB-lite"/>
    </source>
</evidence>
<gene>
    <name evidence="2" type="ORF">MWN34_15250</name>
</gene>
<feature type="region of interest" description="Disordered" evidence="1">
    <location>
        <begin position="153"/>
        <end position="177"/>
    </location>
</feature>
<proteinExistence type="predicted"/>
<name>A0ABT0DE71_9HYPH</name>
<protein>
    <submittedName>
        <fullName evidence="2">DUF1036 domain-containing protein</fullName>
    </submittedName>
</protein>
<comment type="caution">
    <text evidence="2">The sequence shown here is derived from an EMBL/GenBank/DDBJ whole genome shotgun (WGS) entry which is preliminary data.</text>
</comment>
<keyword evidence="3" id="KW-1185">Reference proteome</keyword>
<dbReference type="Pfam" id="PF06282">
    <property type="entry name" value="DUF1036"/>
    <property type="match status" value="1"/>
</dbReference>
<dbReference type="RefSeq" id="WP_247030169.1">
    <property type="nucleotide sequence ID" value="NZ_JALKCH010000010.1"/>
</dbReference>
<evidence type="ECO:0000313" key="2">
    <source>
        <dbReference type="EMBL" id="MCK0198270.1"/>
    </source>
</evidence>
<feature type="compositionally biased region" description="Polar residues" evidence="1">
    <location>
        <begin position="153"/>
        <end position="164"/>
    </location>
</feature>
<reference evidence="2 3" key="1">
    <citation type="submission" date="2022-04" db="EMBL/GenBank/DDBJ databases">
        <authorList>
            <person name="Grouzdev D.S."/>
            <person name="Pantiukh K.S."/>
            <person name="Krutkina M.S."/>
        </authorList>
    </citation>
    <scope>NUCLEOTIDE SEQUENCE [LARGE SCALE GENOMIC DNA]</scope>
    <source>
        <strain evidence="2 3">6x-1</strain>
    </source>
</reference>
<feature type="compositionally biased region" description="Pro residues" evidence="1">
    <location>
        <begin position="167"/>
        <end position="177"/>
    </location>
</feature>